<evidence type="ECO:0000256" key="1">
    <source>
        <dbReference type="ARBA" id="ARBA00004948"/>
    </source>
</evidence>
<dbReference type="Proteomes" id="UP000199628">
    <property type="component" value="Unassembled WGS sequence"/>
</dbReference>
<dbReference type="InterPro" id="IPR029056">
    <property type="entry name" value="Ribokinase-like"/>
</dbReference>
<dbReference type="AlphaFoldDB" id="A0A1G6WM79"/>
<dbReference type="GO" id="GO:0005524">
    <property type="term" value="F:ATP binding"/>
    <property type="evidence" value="ECO:0007669"/>
    <property type="project" value="UniProtKB-KW"/>
</dbReference>
<dbReference type="NCBIfam" id="TIGR00097">
    <property type="entry name" value="HMP-P_kinase"/>
    <property type="match status" value="1"/>
</dbReference>
<evidence type="ECO:0000256" key="6">
    <source>
        <dbReference type="ARBA" id="ARBA00022840"/>
    </source>
</evidence>
<keyword evidence="4" id="KW-0547">Nucleotide-binding</keyword>
<dbReference type="UniPathway" id="UPA00060">
    <property type="reaction ID" value="UER00138"/>
</dbReference>
<gene>
    <name evidence="8" type="ORF">SAMN04488239_109104</name>
</gene>
<comment type="pathway">
    <text evidence="1">Cofactor biosynthesis; thiamine diphosphate biosynthesis.</text>
</comment>
<accession>A0A1G6WM79</accession>
<keyword evidence="6" id="KW-0067">ATP-binding</keyword>
<organism evidence="8 9">
    <name type="scientific">Ruegeria marina</name>
    <dbReference type="NCBI Taxonomy" id="639004"/>
    <lineage>
        <taxon>Bacteria</taxon>
        <taxon>Pseudomonadati</taxon>
        <taxon>Pseudomonadota</taxon>
        <taxon>Alphaproteobacteria</taxon>
        <taxon>Rhodobacterales</taxon>
        <taxon>Roseobacteraceae</taxon>
        <taxon>Ruegeria</taxon>
    </lineage>
</organism>
<protein>
    <recommendedName>
        <fullName evidence="2">hydroxymethylpyrimidine kinase</fullName>
        <ecNumber evidence="2">2.7.1.49</ecNumber>
    </recommendedName>
</protein>
<dbReference type="CDD" id="cd01169">
    <property type="entry name" value="HMPP_kinase"/>
    <property type="match status" value="1"/>
</dbReference>
<name>A0A1G6WM79_9RHOB</name>
<dbReference type="EC" id="2.7.1.49" evidence="2"/>
<proteinExistence type="predicted"/>
<dbReference type="InterPro" id="IPR013749">
    <property type="entry name" value="PM/HMP-P_kinase-1"/>
</dbReference>
<dbReference type="Gene3D" id="3.40.1190.20">
    <property type="match status" value="1"/>
</dbReference>
<dbReference type="RefSeq" id="WP_093032522.1">
    <property type="nucleotide sequence ID" value="NZ_FMZV01000009.1"/>
</dbReference>
<keyword evidence="9" id="KW-1185">Reference proteome</keyword>
<reference evidence="9" key="1">
    <citation type="submission" date="2016-10" db="EMBL/GenBank/DDBJ databases">
        <authorList>
            <person name="Varghese N."/>
            <person name="Submissions S."/>
        </authorList>
    </citation>
    <scope>NUCLEOTIDE SEQUENCE [LARGE SCALE GENOMIC DNA]</scope>
    <source>
        <strain evidence="9">CGMCC 1.9108</strain>
    </source>
</reference>
<dbReference type="SUPFAM" id="SSF53613">
    <property type="entry name" value="Ribokinase-like"/>
    <property type="match status" value="1"/>
</dbReference>
<dbReference type="OrthoDB" id="9810880at2"/>
<dbReference type="FunFam" id="3.40.1190.20:FF:000003">
    <property type="entry name" value="Phosphomethylpyrimidine kinase ThiD"/>
    <property type="match status" value="1"/>
</dbReference>
<dbReference type="GO" id="GO:0005829">
    <property type="term" value="C:cytosol"/>
    <property type="evidence" value="ECO:0007669"/>
    <property type="project" value="TreeGrafter"/>
</dbReference>
<evidence type="ECO:0000256" key="2">
    <source>
        <dbReference type="ARBA" id="ARBA00012135"/>
    </source>
</evidence>
<feature type="domain" description="Pyridoxamine kinase/Phosphomethylpyrimidine kinase" evidence="7">
    <location>
        <begin position="12"/>
        <end position="259"/>
    </location>
</feature>
<dbReference type="GO" id="GO:0009228">
    <property type="term" value="P:thiamine biosynthetic process"/>
    <property type="evidence" value="ECO:0007669"/>
    <property type="project" value="InterPro"/>
</dbReference>
<dbReference type="PANTHER" id="PTHR20858">
    <property type="entry name" value="PHOSPHOMETHYLPYRIMIDINE KINASE"/>
    <property type="match status" value="1"/>
</dbReference>
<dbReference type="PANTHER" id="PTHR20858:SF17">
    <property type="entry name" value="HYDROXYMETHYLPYRIMIDINE_PHOSPHOMETHYLPYRIMIDINE KINASE THI20-RELATED"/>
    <property type="match status" value="1"/>
</dbReference>
<evidence type="ECO:0000313" key="8">
    <source>
        <dbReference type="EMBL" id="SDD66327.1"/>
    </source>
</evidence>
<keyword evidence="5 8" id="KW-0418">Kinase</keyword>
<evidence type="ECO:0000313" key="9">
    <source>
        <dbReference type="Proteomes" id="UP000199628"/>
    </source>
</evidence>
<dbReference type="GO" id="GO:0009229">
    <property type="term" value="P:thiamine diphosphate biosynthetic process"/>
    <property type="evidence" value="ECO:0007669"/>
    <property type="project" value="UniProtKB-UniPathway"/>
</dbReference>
<evidence type="ECO:0000259" key="7">
    <source>
        <dbReference type="Pfam" id="PF08543"/>
    </source>
</evidence>
<dbReference type="GO" id="GO:0008902">
    <property type="term" value="F:hydroxymethylpyrimidine kinase activity"/>
    <property type="evidence" value="ECO:0007669"/>
    <property type="project" value="UniProtKB-EC"/>
</dbReference>
<dbReference type="STRING" id="639004.SAMN04488239_109104"/>
<sequence length="267" mass="26672">MAAIALTIAGSDSGGGAGIQADLKAMSALGVYGASVITAVTAQNTCAVTAVHGIPTQVIRAQIDAVLDDLDVKAIKIGMLATPEIIGAVADAIAGFDGPIVLDPVMVAKSGDALLAEAAVASLGDRLLPRATLLTPNLPEAARLLQETDADTPEDMATQAQALLALGAGAVLMKGGHGRGTVCHDLLVTPAGVLAEFTAPRRATKNTHGTGCTLSSAIAAGLAKGLSLKSAVQEAHTYLQGAIVAADGLGVGQGHGPVHHFHRVWPA</sequence>
<dbReference type="Pfam" id="PF08543">
    <property type="entry name" value="Phos_pyr_kin"/>
    <property type="match status" value="1"/>
</dbReference>
<evidence type="ECO:0000256" key="5">
    <source>
        <dbReference type="ARBA" id="ARBA00022777"/>
    </source>
</evidence>
<keyword evidence="3" id="KW-0808">Transferase</keyword>
<dbReference type="GO" id="GO:0008972">
    <property type="term" value="F:phosphomethylpyrimidine kinase activity"/>
    <property type="evidence" value="ECO:0007669"/>
    <property type="project" value="InterPro"/>
</dbReference>
<dbReference type="EMBL" id="FMZV01000009">
    <property type="protein sequence ID" value="SDD66327.1"/>
    <property type="molecule type" value="Genomic_DNA"/>
</dbReference>
<dbReference type="InterPro" id="IPR004399">
    <property type="entry name" value="HMP/HMP-P_kinase_dom"/>
</dbReference>
<evidence type="ECO:0000256" key="4">
    <source>
        <dbReference type="ARBA" id="ARBA00022741"/>
    </source>
</evidence>
<evidence type="ECO:0000256" key="3">
    <source>
        <dbReference type="ARBA" id="ARBA00022679"/>
    </source>
</evidence>